<dbReference type="Pfam" id="PF07804">
    <property type="entry name" value="HipA_C"/>
    <property type="match status" value="1"/>
</dbReference>
<dbReference type="Proteomes" id="UP000260665">
    <property type="component" value="Unassembled WGS sequence"/>
</dbReference>
<dbReference type="InterPro" id="IPR052028">
    <property type="entry name" value="HipA_Ser/Thr_kinase"/>
</dbReference>
<dbReference type="EMBL" id="QFZK01000003">
    <property type="protein sequence ID" value="RFO97558.1"/>
    <property type="molecule type" value="Genomic_DNA"/>
</dbReference>
<name>A0A3E1RDW0_9BURK</name>
<organism evidence="6 7">
    <name type="scientific">Rhodoferax lacus</name>
    <dbReference type="NCBI Taxonomy" id="2184758"/>
    <lineage>
        <taxon>Bacteria</taxon>
        <taxon>Pseudomonadati</taxon>
        <taxon>Pseudomonadota</taxon>
        <taxon>Betaproteobacteria</taxon>
        <taxon>Burkholderiales</taxon>
        <taxon>Comamonadaceae</taxon>
        <taxon>Rhodoferax</taxon>
    </lineage>
</organism>
<feature type="domain" description="HipA N-terminal subdomain 1" evidence="5">
    <location>
        <begin position="3"/>
        <end position="100"/>
    </location>
</feature>
<dbReference type="PANTHER" id="PTHR37419">
    <property type="entry name" value="SERINE/THREONINE-PROTEIN KINASE TOXIN HIPA"/>
    <property type="match status" value="1"/>
</dbReference>
<reference evidence="6 7" key="1">
    <citation type="submission" date="2018-05" db="EMBL/GenBank/DDBJ databases">
        <title>Rhodoferax soyangensis sp.nov., isolated from an oligotrophic freshwater lake.</title>
        <authorList>
            <person name="Park M."/>
        </authorList>
    </citation>
    <scope>NUCLEOTIDE SEQUENCE [LARGE SCALE GENOMIC DNA]</scope>
    <source>
        <strain evidence="6 7">IMCC26218</strain>
    </source>
</reference>
<dbReference type="GO" id="GO:0005829">
    <property type="term" value="C:cytosol"/>
    <property type="evidence" value="ECO:0007669"/>
    <property type="project" value="TreeGrafter"/>
</dbReference>
<evidence type="ECO:0000256" key="1">
    <source>
        <dbReference type="ARBA" id="ARBA00010164"/>
    </source>
</evidence>
<keyword evidence="2" id="KW-0808">Transferase</keyword>
<protein>
    <submittedName>
        <fullName evidence="6">Type II toxin-antitoxin system HipA family toxin</fullName>
    </submittedName>
</protein>
<comment type="caution">
    <text evidence="6">The sequence shown here is derived from an EMBL/GenBank/DDBJ whole genome shotgun (WGS) entry which is preliminary data.</text>
</comment>
<evidence type="ECO:0000256" key="3">
    <source>
        <dbReference type="ARBA" id="ARBA00022777"/>
    </source>
</evidence>
<dbReference type="RefSeq" id="WP_117175346.1">
    <property type="nucleotide sequence ID" value="NZ_QFZK01000003.1"/>
</dbReference>
<evidence type="ECO:0000313" key="7">
    <source>
        <dbReference type="Proteomes" id="UP000260665"/>
    </source>
</evidence>
<sequence length="403" mass="44002">MQLSVYVLGREVATLEQSGDFKSVLTYRPDVAANDFVSLTMPVRTESYVWDDQLPPVLQMNLPEGYLLQVLQEQFGPHIGASPIALLSVIGRNMVGRLQVAAPSAALDEPAKPIEVAALLKGDNSEAAFAALVRAHATSGVSGVVPKFLDAQTEGVSPLARHKKASLVTRRHIIKGSSAQLPFVALNEHLCMQVASRVMPTAKTEVSDDGQALVVHRFDVDDQGQAHWGMEDFCSLLGLRPAAKYDTTWERIAKAVRDHVPGTQRLDTYRQLATTMLLTYALRNADCHAKNLALLYTSRADVHLSPAYDMLTTSVYAGFGHNPPGIEFSGKKTWAPGKNLQKFIAATFGLQPKEQQQLVQAISDAVADVGPQVRRAMKQHPGFEDIGKRMLMAWAEGVQGLRD</sequence>
<dbReference type="Pfam" id="PF13657">
    <property type="entry name" value="Couple_hipA"/>
    <property type="match status" value="1"/>
</dbReference>
<dbReference type="InterPro" id="IPR012893">
    <property type="entry name" value="HipA-like_C"/>
</dbReference>
<gene>
    <name evidence="6" type="ORF">DIC66_06740</name>
</gene>
<accession>A0A3E1RDW0</accession>
<evidence type="ECO:0000313" key="6">
    <source>
        <dbReference type="EMBL" id="RFO97558.1"/>
    </source>
</evidence>
<feature type="domain" description="HipA-like C-terminal" evidence="4">
    <location>
        <begin position="141"/>
        <end position="367"/>
    </location>
</feature>
<evidence type="ECO:0000259" key="4">
    <source>
        <dbReference type="Pfam" id="PF07804"/>
    </source>
</evidence>
<keyword evidence="3" id="KW-0418">Kinase</keyword>
<dbReference type="PANTHER" id="PTHR37419:SF1">
    <property type="entry name" value="SERINE_THREONINE-PROTEIN KINASE TOXIN HIPA"/>
    <property type="match status" value="1"/>
</dbReference>
<dbReference type="OrthoDB" id="9805913at2"/>
<evidence type="ECO:0000256" key="2">
    <source>
        <dbReference type="ARBA" id="ARBA00022679"/>
    </source>
</evidence>
<dbReference type="AlphaFoldDB" id="A0A3E1RDW0"/>
<evidence type="ECO:0000259" key="5">
    <source>
        <dbReference type="Pfam" id="PF13657"/>
    </source>
</evidence>
<keyword evidence="7" id="KW-1185">Reference proteome</keyword>
<dbReference type="InterPro" id="IPR017508">
    <property type="entry name" value="HipA_N1"/>
</dbReference>
<proteinExistence type="inferred from homology"/>
<dbReference type="GO" id="GO:0004674">
    <property type="term" value="F:protein serine/threonine kinase activity"/>
    <property type="evidence" value="ECO:0007669"/>
    <property type="project" value="TreeGrafter"/>
</dbReference>
<dbReference type="NCBIfam" id="TIGR03071">
    <property type="entry name" value="couple_hipA"/>
    <property type="match status" value="1"/>
</dbReference>
<comment type="similarity">
    <text evidence="1">Belongs to the HipA Ser/Thr kinase family.</text>
</comment>